<accession>A0A1F5P348</accession>
<reference evidence="3 4" key="1">
    <citation type="journal article" date="2016" name="Nat. Commun.">
        <title>Thousands of microbial genomes shed light on interconnected biogeochemical processes in an aquifer system.</title>
        <authorList>
            <person name="Anantharaman K."/>
            <person name="Brown C.T."/>
            <person name="Hug L.A."/>
            <person name="Sharon I."/>
            <person name="Castelle C.J."/>
            <person name="Probst A.J."/>
            <person name="Thomas B.C."/>
            <person name="Singh A."/>
            <person name="Wilkins M.J."/>
            <person name="Karaoz U."/>
            <person name="Brodie E.L."/>
            <person name="Williams K.H."/>
            <person name="Hubbard S.S."/>
            <person name="Banfield J.F."/>
        </authorList>
    </citation>
    <scope>NUCLEOTIDE SEQUENCE [LARGE SCALE GENOMIC DNA]</scope>
</reference>
<sequence length="148" mass="15765">MNYKAIIVVVLVILVAGFGAIIYSQNTQDQPALEIPGDNAPQTNPLISVSSPLPNAQVSSPMAVTGQARGNWYFEASFPVKLYDANNTLLATDIATALSDWMTTDFVAFTATLNFPTPSTATGTLVLEKDNPSGEPQNDDSISIPVNF</sequence>
<feature type="region of interest" description="Disordered" evidence="1">
    <location>
        <begin position="128"/>
        <end position="148"/>
    </location>
</feature>
<evidence type="ECO:0000259" key="2">
    <source>
        <dbReference type="Pfam" id="PF10648"/>
    </source>
</evidence>
<name>A0A1F5P348_9BACT</name>
<dbReference type="Proteomes" id="UP000176339">
    <property type="component" value="Unassembled WGS sequence"/>
</dbReference>
<evidence type="ECO:0000313" key="3">
    <source>
        <dbReference type="EMBL" id="OGE84298.1"/>
    </source>
</evidence>
<feature type="compositionally biased region" description="Polar residues" evidence="1">
    <location>
        <begin position="134"/>
        <end position="148"/>
    </location>
</feature>
<proteinExistence type="predicted"/>
<comment type="caution">
    <text evidence="3">The sequence shown here is derived from an EMBL/GenBank/DDBJ whole genome shotgun (WGS) entry which is preliminary data.</text>
</comment>
<evidence type="ECO:0000256" key="1">
    <source>
        <dbReference type="SAM" id="MobiDB-lite"/>
    </source>
</evidence>
<organism evidence="3 4">
    <name type="scientific">Candidatus Doudnabacteria bacterium RIFCSPHIGHO2_01_FULL_49_9</name>
    <dbReference type="NCBI Taxonomy" id="1817827"/>
    <lineage>
        <taxon>Bacteria</taxon>
        <taxon>Candidatus Doudnaibacteriota</taxon>
    </lineage>
</organism>
<protein>
    <recommendedName>
        <fullName evidence="2">Bacterial spore germination immunoglobulin-like domain-containing protein</fullName>
    </recommendedName>
</protein>
<dbReference type="AlphaFoldDB" id="A0A1F5P348"/>
<dbReference type="EMBL" id="MFEN01000019">
    <property type="protein sequence ID" value="OGE84298.1"/>
    <property type="molecule type" value="Genomic_DNA"/>
</dbReference>
<gene>
    <name evidence="3" type="ORF">A2846_02045</name>
</gene>
<dbReference type="Pfam" id="PF10648">
    <property type="entry name" value="Gmad2"/>
    <property type="match status" value="1"/>
</dbReference>
<feature type="domain" description="Bacterial spore germination immunoglobulin-like" evidence="2">
    <location>
        <begin position="47"/>
        <end position="134"/>
    </location>
</feature>
<dbReference type="InterPro" id="IPR018911">
    <property type="entry name" value="Gmad2_Ig-like_dom"/>
</dbReference>
<evidence type="ECO:0000313" key="4">
    <source>
        <dbReference type="Proteomes" id="UP000176339"/>
    </source>
</evidence>